<dbReference type="GO" id="GO:0008236">
    <property type="term" value="F:serine-type peptidase activity"/>
    <property type="evidence" value="ECO:0007669"/>
    <property type="project" value="InterPro"/>
</dbReference>
<organism evidence="3 4">
    <name type="scientific">Cloeon dipterum</name>
    <dbReference type="NCBI Taxonomy" id="197152"/>
    <lineage>
        <taxon>Eukaryota</taxon>
        <taxon>Metazoa</taxon>
        <taxon>Ecdysozoa</taxon>
        <taxon>Arthropoda</taxon>
        <taxon>Hexapoda</taxon>
        <taxon>Insecta</taxon>
        <taxon>Pterygota</taxon>
        <taxon>Palaeoptera</taxon>
        <taxon>Ephemeroptera</taxon>
        <taxon>Pisciforma</taxon>
        <taxon>Baetidae</taxon>
        <taxon>Cloeon</taxon>
    </lineage>
</organism>
<evidence type="ECO:0008006" key="5">
    <source>
        <dbReference type="Google" id="ProtNLM"/>
    </source>
</evidence>
<reference evidence="3 4" key="1">
    <citation type="submission" date="2020-04" db="EMBL/GenBank/DDBJ databases">
        <authorList>
            <person name="Alioto T."/>
            <person name="Alioto T."/>
            <person name="Gomez Garrido J."/>
        </authorList>
    </citation>
    <scope>NUCLEOTIDE SEQUENCE [LARGE SCALE GENOMIC DNA]</scope>
</reference>
<dbReference type="PANTHER" id="PTHR11731:SF193">
    <property type="entry name" value="DIPEPTIDYL PEPTIDASE 9"/>
    <property type="match status" value="1"/>
</dbReference>
<evidence type="ECO:0000313" key="3">
    <source>
        <dbReference type="EMBL" id="CAB3376538.1"/>
    </source>
</evidence>
<dbReference type="Pfam" id="PF00326">
    <property type="entry name" value="Peptidase_S9"/>
    <property type="match status" value="1"/>
</dbReference>
<dbReference type="InterPro" id="IPR029058">
    <property type="entry name" value="AB_hydrolase_fold"/>
</dbReference>
<dbReference type="SUPFAM" id="SSF53474">
    <property type="entry name" value="alpha/beta-Hydrolases"/>
    <property type="match status" value="1"/>
</dbReference>
<dbReference type="InterPro" id="IPR002469">
    <property type="entry name" value="Peptidase_S9B_N"/>
</dbReference>
<evidence type="ECO:0000259" key="1">
    <source>
        <dbReference type="Pfam" id="PF00326"/>
    </source>
</evidence>
<sequence length="863" mass="97322">MNTLYNFSFVTTRETKHEGRPDLRVGADARGRPCAMDEELHSALLGSKQRSLTPSSRDSVCQSWSEIYSEVCELRRQLSSLASMLPSSIAFRSVPGTSKTRIYFLGAPPSTAWESTLLATDIPAPGEAESNRSLLQWHPVLEANFQSLTSGSRLSREEQLLWERKRLATWGLTSYELHAESGRIVFPVASRLYQCVDIAQNVSALRPSELDPSMSQTKMSPQICPSNPDLVAFVCNHDIWLTNSLSGSSVRLTHYHKGAPFNLIDDPLGAGSPSYVMQEEFSRYQGYWWQPKQTLPGVYQILFELVDESNVEVSCFPSVTGVEELRFPRAGTANAKSELKMLQFKIGSASMRPTDVKILNLSRSLDNLFPYHEYLVRVGWVSDGTHLWCQLLDRRQQQLDLVLVSVDSFCVEEEYGEANPQQPSPHSLHPLNVHLLYSESTSVWINVHDILHFFPSEVKGKLTFLWASEESGFRHLYLVTVALASQLGNCVDEAVPLDGLQRAKVVKRLALTSGDWEILPRSVWVDEDHELVYFIGEIRLLTRPGYSYSIDMNKECTLVVGVYSNIRQLPACQVFRVTLSNWTVEGVNLSPIGYLLEPSFPDVDCHCPEILTHQLKSGETLYAMLFKPTGFDSERQYPTVLNVYGGPEVQLVSNSFKGMRHLRMHMLASRGYCVLAIDSRGSLHRGIKFESHIHFRMGQVELADQVEVLQGLANKLGFIDMDRVAIHGWSYGGYMSLLGLALYPEVFKVSIAGAPVTSWSFYDTGYTERYMGLPEGNVLGYRSGCVLHYINQFPDDEDRLLIIHGLLDENVHFQHTSMLINALVKAGKPYQLQVYPNERHSLRSVDASKHYETKLLAFLNKNL</sequence>
<comment type="caution">
    <text evidence="3">The sequence shown here is derived from an EMBL/GenBank/DDBJ whole genome shotgun (WGS) entry which is preliminary data.</text>
</comment>
<dbReference type="AlphaFoldDB" id="A0A8S1D7R8"/>
<feature type="domain" description="Dipeptidylpeptidase IV N-terminal" evidence="2">
    <location>
        <begin position="200"/>
        <end position="540"/>
    </location>
</feature>
<dbReference type="Gene3D" id="2.140.10.30">
    <property type="entry name" value="Dipeptidylpeptidase IV, N-terminal domain"/>
    <property type="match status" value="1"/>
</dbReference>
<dbReference type="GO" id="GO:0006508">
    <property type="term" value="P:proteolysis"/>
    <property type="evidence" value="ECO:0007669"/>
    <property type="project" value="InterPro"/>
</dbReference>
<dbReference type="SUPFAM" id="SSF82171">
    <property type="entry name" value="DPP6 N-terminal domain-like"/>
    <property type="match status" value="1"/>
</dbReference>
<feature type="domain" description="Peptidase S9 prolyl oligopeptidase catalytic" evidence="1">
    <location>
        <begin position="662"/>
        <end position="863"/>
    </location>
</feature>
<dbReference type="PANTHER" id="PTHR11731">
    <property type="entry name" value="PROTEASE FAMILY S9B,C DIPEPTIDYL-PEPTIDASE IV-RELATED"/>
    <property type="match status" value="1"/>
</dbReference>
<dbReference type="Pfam" id="PF00930">
    <property type="entry name" value="DPPIV_N"/>
    <property type="match status" value="1"/>
</dbReference>
<evidence type="ECO:0000259" key="2">
    <source>
        <dbReference type="Pfam" id="PF00930"/>
    </source>
</evidence>
<dbReference type="InterPro" id="IPR001375">
    <property type="entry name" value="Peptidase_S9_cat"/>
</dbReference>
<dbReference type="Gene3D" id="3.40.50.1820">
    <property type="entry name" value="alpha/beta hydrolase"/>
    <property type="match status" value="1"/>
</dbReference>
<gene>
    <name evidence="3" type="ORF">CLODIP_2_CD06015</name>
</gene>
<dbReference type="OrthoDB" id="16520at2759"/>
<keyword evidence="4" id="KW-1185">Reference proteome</keyword>
<name>A0A8S1D7R8_9INSE</name>
<dbReference type="GO" id="GO:0008239">
    <property type="term" value="F:dipeptidyl-peptidase activity"/>
    <property type="evidence" value="ECO:0007669"/>
    <property type="project" value="TreeGrafter"/>
</dbReference>
<protein>
    <recommendedName>
        <fullName evidence="5">Dipeptidyl peptidase 9</fullName>
    </recommendedName>
</protein>
<dbReference type="EMBL" id="CADEPI010000129">
    <property type="protein sequence ID" value="CAB3376538.1"/>
    <property type="molecule type" value="Genomic_DNA"/>
</dbReference>
<dbReference type="InterPro" id="IPR050278">
    <property type="entry name" value="Serine_Prot_S9B/DPPIV"/>
</dbReference>
<dbReference type="Proteomes" id="UP000494165">
    <property type="component" value="Unassembled WGS sequence"/>
</dbReference>
<proteinExistence type="predicted"/>
<evidence type="ECO:0000313" key="4">
    <source>
        <dbReference type="Proteomes" id="UP000494165"/>
    </source>
</evidence>
<accession>A0A8S1D7R8</accession>